<dbReference type="InterPro" id="IPR050399">
    <property type="entry name" value="HPr"/>
</dbReference>
<dbReference type="KEGG" id="ips:CfP315_0154"/>
<reference evidence="5" key="1">
    <citation type="journal article" date="2023" name="ISME J.">
        <title>Emergence of putative energy parasites within Clostridia revealed by genome analysis of a novel endosymbiotic clade.</title>
        <authorList>
            <person name="Takahashi K."/>
            <person name="Kuwahara H."/>
            <person name="Horikawa Y."/>
            <person name="Izawa K."/>
            <person name="Kato D."/>
            <person name="Inagaki T."/>
            <person name="Yuki M."/>
            <person name="Ohkuma M."/>
            <person name="Hongoh Y."/>
        </authorList>
    </citation>
    <scope>NUCLEOTIDE SEQUENCE</scope>
    <source>
        <strain evidence="5">CfP3-15</strain>
    </source>
</reference>
<accession>A0AA48KV86</accession>
<dbReference type="GO" id="GO:0009401">
    <property type="term" value="P:phosphoenolpyruvate-dependent sugar phosphotransferase system"/>
    <property type="evidence" value="ECO:0007669"/>
    <property type="project" value="UniProtKB-KW"/>
</dbReference>
<dbReference type="PANTHER" id="PTHR33705:SF2">
    <property type="entry name" value="PHOSPHOCARRIER PROTEIN NPR"/>
    <property type="match status" value="1"/>
</dbReference>
<evidence type="ECO:0000256" key="1">
    <source>
        <dbReference type="ARBA" id="ARBA00004496"/>
    </source>
</evidence>
<evidence type="ECO:0000256" key="2">
    <source>
        <dbReference type="ARBA" id="ARBA00022490"/>
    </source>
</evidence>
<evidence type="ECO:0000259" key="4">
    <source>
        <dbReference type="PROSITE" id="PS51350"/>
    </source>
</evidence>
<name>A0AA48KV86_9FIRM</name>
<keyword evidence="2" id="KW-0963">Cytoplasm</keyword>
<evidence type="ECO:0000313" key="5">
    <source>
        <dbReference type="EMBL" id="BED91646.1"/>
    </source>
</evidence>
<dbReference type="Proteomes" id="UP001337580">
    <property type="component" value="Chromosome"/>
</dbReference>
<dbReference type="Gene3D" id="3.30.1340.10">
    <property type="entry name" value="HPr-like"/>
    <property type="match status" value="1"/>
</dbReference>
<dbReference type="CDD" id="cd00367">
    <property type="entry name" value="PTS-HPr_like"/>
    <property type="match status" value="1"/>
</dbReference>
<dbReference type="Pfam" id="PF00381">
    <property type="entry name" value="PTS-HPr"/>
    <property type="match status" value="1"/>
</dbReference>
<protein>
    <submittedName>
        <fullName evidence="5">HPr family phosphocarrier protein</fullName>
    </submittedName>
</protein>
<comment type="subcellular location">
    <subcellularLocation>
        <location evidence="1">Cytoplasm</location>
    </subcellularLocation>
</comment>
<dbReference type="EMBL" id="AP027924">
    <property type="protein sequence ID" value="BED91646.1"/>
    <property type="molecule type" value="Genomic_DNA"/>
</dbReference>
<keyword evidence="3" id="KW-0598">Phosphotransferase system</keyword>
<dbReference type="SUPFAM" id="SSF55594">
    <property type="entry name" value="HPr-like"/>
    <property type="match status" value="1"/>
</dbReference>
<gene>
    <name evidence="5" type="ORF">CfP315_0154</name>
</gene>
<dbReference type="InterPro" id="IPR035895">
    <property type="entry name" value="HPr-like_sf"/>
</dbReference>
<proteinExistence type="predicted"/>
<dbReference type="NCBIfam" id="TIGR01003">
    <property type="entry name" value="PTS_HPr_family"/>
    <property type="match status" value="1"/>
</dbReference>
<dbReference type="InterPro" id="IPR000032">
    <property type="entry name" value="HPr-like"/>
</dbReference>
<evidence type="ECO:0000256" key="3">
    <source>
        <dbReference type="ARBA" id="ARBA00022683"/>
    </source>
</evidence>
<dbReference type="PANTHER" id="PTHR33705">
    <property type="entry name" value="PHOSPHOCARRIER PROTEIN HPR"/>
    <property type="match status" value="1"/>
</dbReference>
<dbReference type="AlphaFoldDB" id="A0AA48KV86"/>
<organism evidence="5">
    <name type="scientific">Candidatus Improbicoccus pseudotrichonymphae</name>
    <dbReference type="NCBI Taxonomy" id="3033792"/>
    <lineage>
        <taxon>Bacteria</taxon>
        <taxon>Bacillati</taxon>
        <taxon>Bacillota</taxon>
        <taxon>Clostridia</taxon>
        <taxon>Candidatus Improbicoccus</taxon>
    </lineage>
</organism>
<feature type="domain" description="HPr" evidence="4">
    <location>
        <begin position="1"/>
        <end position="90"/>
    </location>
</feature>
<dbReference type="GO" id="GO:0005737">
    <property type="term" value="C:cytoplasm"/>
    <property type="evidence" value="ECO:0007669"/>
    <property type="project" value="UniProtKB-SubCell"/>
</dbReference>
<dbReference type="PRINTS" id="PR00107">
    <property type="entry name" value="PHOSPHOCPHPR"/>
</dbReference>
<dbReference type="PROSITE" id="PS51350">
    <property type="entry name" value="PTS_HPR_DOM"/>
    <property type="match status" value="1"/>
</dbReference>
<sequence>MYTKTVKVQNENGLLARPSTFFIQKANEFKSVIWIEYENKRVNAKSLLGVLSLSVPQGKEVKLIAEGEDEKKAIDGLVEAIETHFAQYFK</sequence>